<dbReference type="EMBL" id="CP031263">
    <property type="protein sequence ID" value="AXH94440.1"/>
    <property type="molecule type" value="Genomic_DNA"/>
</dbReference>
<evidence type="ECO:0000313" key="5">
    <source>
        <dbReference type="Proteomes" id="UP000253958"/>
    </source>
</evidence>
<gene>
    <name evidence="4" type="ORF">DVH21_10240</name>
</gene>
<keyword evidence="2" id="KW-0472">Membrane</keyword>
<feature type="compositionally biased region" description="Basic and acidic residues" evidence="1">
    <location>
        <begin position="150"/>
        <end position="165"/>
    </location>
</feature>
<dbReference type="AlphaFoldDB" id="A0A6N3K9T8"/>
<accession>A0A6N3K9T8</accession>
<organism evidence="4 5">
    <name type="scientific">Micromonospora aurantiaca</name>
    <name type="common">nom. illeg.</name>
    <dbReference type="NCBI Taxonomy" id="47850"/>
    <lineage>
        <taxon>Bacteria</taxon>
        <taxon>Bacillati</taxon>
        <taxon>Actinomycetota</taxon>
        <taxon>Actinomycetes</taxon>
        <taxon>Micromonosporales</taxon>
        <taxon>Micromonosporaceae</taxon>
        <taxon>Micromonospora</taxon>
    </lineage>
</organism>
<feature type="transmembrane region" description="Helical" evidence="2">
    <location>
        <begin position="5"/>
        <end position="26"/>
    </location>
</feature>
<proteinExistence type="predicted"/>
<dbReference type="Pfam" id="PF12158">
    <property type="entry name" value="DUF3592"/>
    <property type="match status" value="1"/>
</dbReference>
<feature type="domain" description="DUF3592" evidence="3">
    <location>
        <begin position="46"/>
        <end position="113"/>
    </location>
</feature>
<dbReference type="Proteomes" id="UP000253958">
    <property type="component" value="Chromosome"/>
</dbReference>
<evidence type="ECO:0000256" key="2">
    <source>
        <dbReference type="SAM" id="Phobius"/>
    </source>
</evidence>
<feature type="region of interest" description="Disordered" evidence="1">
    <location>
        <begin position="149"/>
        <end position="194"/>
    </location>
</feature>
<keyword evidence="2" id="KW-0812">Transmembrane</keyword>
<dbReference type="InterPro" id="IPR021994">
    <property type="entry name" value="DUF3592"/>
</dbReference>
<sequence length="194" mass="21059">MRRPLWLSLAYVLLAVAGGALLWLPFHTQMALDDWGVTLRDRGTPTQATVVDQVTKSGGNRSSSSRTMYFSYAVDGRTHSQEVPCFEVCRAAGTEVPIWVNPADPNDFVTDFGQLSGHRGRVQGVLGVVGLFALGAGVVLTLSRIRRAARPGDRAGRASHDAARRDRPRRVAPTPVGGGHGYTGRGKRKRNARR</sequence>
<name>A0A6N3K9T8_9ACTN</name>
<evidence type="ECO:0000256" key="1">
    <source>
        <dbReference type="SAM" id="MobiDB-lite"/>
    </source>
</evidence>
<keyword evidence="2" id="KW-1133">Transmembrane helix</keyword>
<reference evidence="4 5" key="2">
    <citation type="submission" date="2018-08" db="EMBL/GenBank/DDBJ databases">
        <title>Streptomyces kandeliansis sp. nov., an endophytic bacterium isolated from mangrove plant.</title>
        <authorList>
            <person name="Wang R."/>
        </authorList>
    </citation>
    <scope>NUCLEOTIDE SEQUENCE [LARGE SCALE GENOMIC DNA]</scope>
    <source>
        <strain evidence="5">H14(2018)</strain>
    </source>
</reference>
<feature type="transmembrane region" description="Helical" evidence="2">
    <location>
        <begin position="122"/>
        <end position="142"/>
    </location>
</feature>
<dbReference type="RefSeq" id="WP_114921183.1">
    <property type="nucleotide sequence ID" value="NZ_CP031263.1"/>
</dbReference>
<reference evidence="4 5" key="1">
    <citation type="submission" date="2018-07" db="EMBL/GenBank/DDBJ databases">
        <authorList>
            <person name="Ye Y."/>
        </authorList>
    </citation>
    <scope>NUCLEOTIDE SEQUENCE [LARGE SCALE GENOMIC DNA]</scope>
    <source>
        <strain evidence="5">H14(2018)</strain>
    </source>
</reference>
<evidence type="ECO:0000313" key="4">
    <source>
        <dbReference type="EMBL" id="AXH94440.1"/>
    </source>
</evidence>
<feature type="compositionally biased region" description="Basic residues" evidence="1">
    <location>
        <begin position="185"/>
        <end position="194"/>
    </location>
</feature>
<evidence type="ECO:0000259" key="3">
    <source>
        <dbReference type="Pfam" id="PF12158"/>
    </source>
</evidence>
<protein>
    <submittedName>
        <fullName evidence="4">DUF3592 domain-containing protein</fullName>
    </submittedName>
</protein>